<dbReference type="InterPro" id="IPR013107">
    <property type="entry name" value="Acyl-CoA_DH_C"/>
</dbReference>
<evidence type="ECO:0000313" key="5">
    <source>
        <dbReference type="Proteomes" id="UP000693892"/>
    </source>
</evidence>
<dbReference type="EC" id="1.14.14.12" evidence="4"/>
<evidence type="ECO:0000313" key="4">
    <source>
        <dbReference type="EMBL" id="CAG7610317.1"/>
    </source>
</evidence>
<evidence type="ECO:0000259" key="3">
    <source>
        <dbReference type="Pfam" id="PF08028"/>
    </source>
</evidence>
<dbReference type="AlphaFoldDB" id="A0A916JY39"/>
<dbReference type="PIRSF" id="PIRSF016578">
    <property type="entry name" value="HsaA"/>
    <property type="match status" value="1"/>
</dbReference>
<feature type="domain" description="Acyl-CoA dehydrogenase C-terminal" evidence="3">
    <location>
        <begin position="281"/>
        <end position="409"/>
    </location>
</feature>
<dbReference type="Pfam" id="PF02771">
    <property type="entry name" value="Acyl-CoA_dh_N"/>
    <property type="match status" value="1"/>
</dbReference>
<keyword evidence="5" id="KW-1185">Reference proteome</keyword>
<reference evidence="4" key="1">
    <citation type="submission" date="2021-06" db="EMBL/GenBank/DDBJ databases">
        <authorList>
            <person name="Criscuolo A."/>
        </authorList>
    </citation>
    <scope>NUCLEOTIDE SEQUENCE</scope>
    <source>
        <strain evidence="4">CIP111803</strain>
    </source>
</reference>
<dbReference type="InterPro" id="IPR013786">
    <property type="entry name" value="AcylCoA_DH/ox_N"/>
</dbReference>
<dbReference type="GO" id="GO:0003995">
    <property type="term" value="F:acyl-CoA dehydrogenase activity"/>
    <property type="evidence" value="ECO:0007669"/>
    <property type="project" value="TreeGrafter"/>
</dbReference>
<dbReference type="PANTHER" id="PTHR43884">
    <property type="entry name" value="ACYL-COA DEHYDROGENASE"/>
    <property type="match status" value="1"/>
</dbReference>
<accession>A0A916JY39</accession>
<sequence>MTRDVQTPPGTALMDGQRLGAFAPGPRGAEFDSARLYVTNDADAAELQHLLDVARELRPVLRERQQATEDAGRYAPDIHERFWEEGFYRILQPRALGGLELGVAAFFRVVSEIARGCPSTGWCLCLGAGHALQIASYYGEEAQAEVFGARGQVVAASSGGGQNMTLVREAGGYRLSGTWRYCSGSPYSTHFLPLVPNPAGGDAHWLILDRGQFEVLDDWGDVIGMRGSGSNSIRVEGAFVPDRLIIEQSFNLFHSGDTPGSALHGNPEYGGVFRGFAEGEIAAVAVGLGYAAVDELVAHAATKKLRGTGEPKAQHIDFQRATGLAFATADSAAALSTSGGRLYRDNARRSVEGAEPFTTDKALRIASVYFTAERLVWETLDQVMRATGSSEMMRGKRMERYARDAVTIRSRTDQLEFDASSVGAAYLLAEQPEA</sequence>
<evidence type="ECO:0000256" key="1">
    <source>
        <dbReference type="ARBA" id="ARBA00023002"/>
    </source>
</evidence>
<dbReference type="EMBL" id="CAJVAP010000012">
    <property type="protein sequence ID" value="CAG7610317.1"/>
    <property type="molecule type" value="Genomic_DNA"/>
</dbReference>
<gene>
    <name evidence="4" type="primary">hsaA_3</name>
    <name evidence="4" type="ORF">LEUCIP111803_01297</name>
</gene>
<protein>
    <submittedName>
        <fullName evidence="4">Flavin-dependent monooxygenase, oxygenase subunit HsaA</fullName>
        <ecNumber evidence="4">1.14.14.12</ecNumber>
    </submittedName>
</protein>
<keyword evidence="4" id="KW-0503">Monooxygenase</keyword>
<feature type="domain" description="Acyl-CoA dehydrogenase/oxidase N-terminal" evidence="2">
    <location>
        <begin position="54"/>
        <end position="145"/>
    </location>
</feature>
<dbReference type="Proteomes" id="UP000693892">
    <property type="component" value="Unassembled WGS sequence"/>
</dbReference>
<organism evidence="4 5">
    <name type="scientific">Leucobacter soli</name>
    <dbReference type="NCBI Taxonomy" id="2812850"/>
    <lineage>
        <taxon>Bacteria</taxon>
        <taxon>Bacillati</taxon>
        <taxon>Actinomycetota</taxon>
        <taxon>Actinomycetes</taxon>
        <taxon>Micrococcales</taxon>
        <taxon>Microbacteriaceae</taxon>
        <taxon>Leucobacter</taxon>
    </lineage>
</organism>
<proteinExistence type="predicted"/>
<dbReference type="Pfam" id="PF08028">
    <property type="entry name" value="Acyl-CoA_dh_2"/>
    <property type="match status" value="1"/>
</dbReference>
<name>A0A916JY39_9MICO</name>
<dbReference type="GO" id="GO:0036383">
    <property type="term" value="F:3-hydroxy-9,10-secoandrosta-1,3,5(10)-triene-9,17-dione monooxygenase activity"/>
    <property type="evidence" value="ECO:0007669"/>
    <property type="project" value="UniProtKB-EC"/>
</dbReference>
<comment type="caution">
    <text evidence="4">The sequence shown here is derived from an EMBL/GenBank/DDBJ whole genome shotgun (WGS) entry which is preliminary data.</text>
</comment>
<evidence type="ECO:0000259" key="2">
    <source>
        <dbReference type="Pfam" id="PF02771"/>
    </source>
</evidence>
<dbReference type="RefSeq" id="WP_218114916.1">
    <property type="nucleotide sequence ID" value="NZ_CAJVAP010000012.1"/>
</dbReference>
<keyword evidence="1 4" id="KW-0560">Oxidoreductase</keyword>
<dbReference type="GO" id="GO:0050660">
    <property type="term" value="F:flavin adenine dinucleotide binding"/>
    <property type="evidence" value="ECO:0007669"/>
    <property type="project" value="InterPro"/>
</dbReference>
<dbReference type="PANTHER" id="PTHR43884:SF12">
    <property type="entry name" value="ISOVALERYL-COA DEHYDROGENASE, MITOCHONDRIAL-RELATED"/>
    <property type="match status" value="1"/>
</dbReference>